<dbReference type="Proteomes" id="UP001247542">
    <property type="component" value="Unassembled WGS sequence"/>
</dbReference>
<dbReference type="PANTHER" id="PTHR43798">
    <property type="entry name" value="MONOACYLGLYCEROL LIPASE"/>
    <property type="match status" value="1"/>
</dbReference>
<organism evidence="2 3">
    <name type="scientific">Gleimia hominis</name>
    <dbReference type="NCBI Taxonomy" id="595468"/>
    <lineage>
        <taxon>Bacteria</taxon>
        <taxon>Bacillati</taxon>
        <taxon>Actinomycetota</taxon>
        <taxon>Actinomycetes</taxon>
        <taxon>Actinomycetales</taxon>
        <taxon>Actinomycetaceae</taxon>
        <taxon>Gleimia</taxon>
    </lineage>
</organism>
<accession>A0ABU3IB47</accession>
<dbReference type="EMBL" id="JASXSX010000001">
    <property type="protein sequence ID" value="MDT3767604.1"/>
    <property type="molecule type" value="Genomic_DNA"/>
</dbReference>
<dbReference type="Pfam" id="PF00561">
    <property type="entry name" value="Abhydrolase_1"/>
    <property type="match status" value="1"/>
</dbReference>
<comment type="caution">
    <text evidence="2">The sequence shown here is derived from an EMBL/GenBank/DDBJ whole genome shotgun (WGS) entry which is preliminary data.</text>
</comment>
<feature type="domain" description="AB hydrolase-1" evidence="1">
    <location>
        <begin position="16"/>
        <end position="247"/>
    </location>
</feature>
<proteinExistence type="predicted"/>
<reference evidence="2 3" key="1">
    <citation type="submission" date="2023-06" db="EMBL/GenBank/DDBJ databases">
        <title>Draft genome sequence of Gleimia hominis type strain CCUG 57540T.</title>
        <authorList>
            <person name="Salva-Serra F."/>
            <person name="Cardew S."/>
            <person name="Jensie Markopoulos S."/>
            <person name="Ohlen M."/>
            <person name="Inganas E."/>
            <person name="Svensson-Stadler L."/>
            <person name="Moore E.R.B."/>
        </authorList>
    </citation>
    <scope>NUCLEOTIDE SEQUENCE [LARGE SCALE GENOMIC DNA]</scope>
    <source>
        <strain evidence="2 3">CCUG 57540</strain>
    </source>
</reference>
<gene>
    <name evidence="2" type="ORF">QS713_05950</name>
</gene>
<evidence type="ECO:0000259" key="1">
    <source>
        <dbReference type="Pfam" id="PF00561"/>
    </source>
</evidence>
<dbReference type="PRINTS" id="PR00111">
    <property type="entry name" value="ABHYDROLASE"/>
</dbReference>
<dbReference type="PRINTS" id="PR00412">
    <property type="entry name" value="EPOXHYDRLASE"/>
</dbReference>
<dbReference type="InterPro" id="IPR029058">
    <property type="entry name" value="AB_hydrolase_fold"/>
</dbReference>
<evidence type="ECO:0000313" key="2">
    <source>
        <dbReference type="EMBL" id="MDT3767604.1"/>
    </source>
</evidence>
<dbReference type="InterPro" id="IPR050266">
    <property type="entry name" value="AB_hydrolase_sf"/>
</dbReference>
<evidence type="ECO:0000313" key="3">
    <source>
        <dbReference type="Proteomes" id="UP001247542"/>
    </source>
</evidence>
<dbReference type="InterPro" id="IPR000639">
    <property type="entry name" value="Epox_hydrolase-like"/>
</dbReference>
<keyword evidence="3" id="KW-1185">Reference proteome</keyword>
<protein>
    <submittedName>
        <fullName evidence="2">Alpha/beta fold hydrolase</fullName>
    </submittedName>
</protein>
<keyword evidence="2" id="KW-0378">Hydrolase</keyword>
<sequence length="278" mass="30116">MDTNLSCDIKGHPEAPVLLLGSALGSDRHMWDDVMPALTKFRVVRYDLPGHGLSPLLDVDGPAQVEDLGRAILKMLDDVGVDTFHAAGLSLGGMLSLWLAINAPERVKSVTMLSSGPVLEPSSAWEEKAAAVRSNGTQSLVDATMQRWFTPQFLAQGGPRVQRTRNTFISCADEGYAQCCEVIASMDNRDGAAKLQQPLNIICATHDQTLPPNEAHEFAKTVRNGGNDAVTVQEITDAAHMSAVERPDEVRVALSQAMAQIKPFRFKFGATKLSYGMK</sequence>
<dbReference type="Gene3D" id="3.40.50.1820">
    <property type="entry name" value="alpha/beta hydrolase"/>
    <property type="match status" value="1"/>
</dbReference>
<name>A0ABU3IB47_9ACTO</name>
<dbReference type="InterPro" id="IPR000073">
    <property type="entry name" value="AB_hydrolase_1"/>
</dbReference>
<dbReference type="GO" id="GO:0016787">
    <property type="term" value="F:hydrolase activity"/>
    <property type="evidence" value="ECO:0007669"/>
    <property type="project" value="UniProtKB-KW"/>
</dbReference>
<dbReference type="RefSeq" id="WP_313273308.1">
    <property type="nucleotide sequence ID" value="NZ_JASXSX010000001.1"/>
</dbReference>
<dbReference type="SUPFAM" id="SSF53474">
    <property type="entry name" value="alpha/beta-Hydrolases"/>
    <property type="match status" value="1"/>
</dbReference>